<dbReference type="InterPro" id="IPR013320">
    <property type="entry name" value="ConA-like_dom_sf"/>
</dbReference>
<dbReference type="VEuPathDB" id="TrichDB:TRFO_31965"/>
<dbReference type="InterPro" id="IPR000409">
    <property type="entry name" value="BEACH_dom"/>
</dbReference>
<feature type="domain" description="BEACH-type PH" evidence="2">
    <location>
        <begin position="1754"/>
        <end position="1869"/>
    </location>
</feature>
<dbReference type="InterPro" id="IPR015943">
    <property type="entry name" value="WD40/YVTN_repeat-like_dom_sf"/>
</dbReference>
<dbReference type="PROSITE" id="PS50197">
    <property type="entry name" value="BEACH"/>
    <property type="match status" value="1"/>
</dbReference>
<accession>A0A1J4JS47</accession>
<proteinExistence type="predicted"/>
<reference evidence="3" key="1">
    <citation type="submission" date="2016-10" db="EMBL/GenBank/DDBJ databases">
        <authorList>
            <person name="Benchimol M."/>
            <person name="Almeida L.G."/>
            <person name="Vasconcelos A.T."/>
            <person name="Perreira-Neves A."/>
            <person name="Rosa I.A."/>
            <person name="Tasca T."/>
            <person name="Bogo M.R."/>
            <person name="de Souza W."/>
        </authorList>
    </citation>
    <scope>NUCLEOTIDE SEQUENCE [LARGE SCALE GENOMIC DNA]</scope>
    <source>
        <strain evidence="3">K</strain>
    </source>
</reference>
<evidence type="ECO:0000313" key="3">
    <source>
        <dbReference type="EMBL" id="OHT01256.1"/>
    </source>
</evidence>
<dbReference type="CDD" id="cd06071">
    <property type="entry name" value="Beach"/>
    <property type="match status" value="1"/>
</dbReference>
<dbReference type="InterPro" id="IPR011993">
    <property type="entry name" value="PH-like_dom_sf"/>
</dbReference>
<sequence>MDDQINAHLKKLDCPQYYEICLKYFMAHADGSVPKDKSNPADIMFLELKAKPLPNETIKSSILKTQTKNEFFSTFFELFDIDNIQLFKYSILAQTLINQSAMSIKTVNEKAIQIYIMRGYISLFLLLQKNMSKISKDEPIKNFPQQCYAALHFLISFFLSSNIEKSLFIDFLRILPSFYTIFDDYLKDILNLEDNTNNHFYIFFLNILQVSINLLKKIANLGAWSLFLFPCNVFLLYFSKQRIVKKDEKMSFLFFELCQKLEETLNEKCPENVESKISFILSTILSNVDSQNPDYLKIGYEIFRIFPILTTISKDNQSALIFATNLANFLNNFSKSIDFQEVNELREDDVKDESLIYVNPQEYFKNHNIIRFTPFTDKNFLEILKKLKKYFSNSNFDLKILLNVFSVIFDTFSYQSLIILLSSLSEKCIKTGEAMIDFIFKLFSLDIFNKNEKLIGIEYFTLESIMVFLFNIISKSDNSDAQAILSSLSKLDFRLIQRILPVFRSLLMINDEIRFSRNFCNSNIIEVVRMNVNKMEDNQQAYDEIVAFIQIVATNDPRNAFASFSLSPMIKELVIKPRYRNFLLPCFRAGLVTTDETCVTNILGQIAAILYQVVDDRKYVEIASSSLNILANSANSLNRNSLKIYEERNVFEIIAKLPLITKEKSTLISALRFFLHVCLKFNSYIQVFTERLIYQLLYNCFEYFMNLKDDNCNKINCESRNEHENKNELNNEQSRENQSERVELDFEMFNLILSMSMNKETNLEEIEKYSIVNRSALRLLLRIMKGSSNELEFLKIFEKICMSNNSNIYECYQAGFLLYLLDRISVKELQEEVFIIFKMICTMFCSPMTLNKIYSTILVSDDRINILDKILDMITSDSNFPVPSFFTFNGNRTGIFGPSINLNYLASSWSFSTSLNFENANFTLLNLTDGNSVLSFSINQNFNLEFKRIEVNMNYRNYFKYQFKQREWTSLTVTFTQNSISLYINYELTETIQLDEKFTFGGPAMIKIGEGFIGEIGPTHFFNTIEIIEIKKEIEHDQMVKQKSICSYDPRGAYLGEIIDAATDNLCHLMGTAVPFCTALKETIQLDGVYQMFLKCFSVVDSAEYLKLTIQILHKILVSSTSNERNFEKIGGFRLLLGILMQIKPEYFTKEISILFKKLFLSMKYPVLIRQMIVVYWLNLAFISTLPSEYQIQFYRKDFPAVFQKYKGGISLDSIETIIYEIITKDNQKIEFKNNELDIKSYQINIISNFIKIKPNEIIHCMFDAILVLNDKPEIQQKFMEIIIKNTKGVNFRFPADSLLPFLNNADINIRFLALNIIAKVSEQQRKFVLNAISYIHDDLGDLFTKCYNLMFNDPDTIHYLEILPILLVLSFYTDNDDLYFQIYNHLSKFSLFYKENTAPIFLLIFSFKAYKTNNLEKMVEPFISAVFSNIDLLPYINNTLNSFEKFYQINLYEVKLTFVTQLVMNSIYKNKFFEIISNFAVQFMCYRHNTENENSDRINIVTNNENESHQTKLEIIDLNDYTSYLKELSNQKDIAYIFEYKQELSDNQIFLTKVNDILSLRDDEDCINISSQVKYNISSFKDIIEAIMSSKDKNALSSLYGFTDQNLVDEFSDVLNKELQQFTKDQIPLLHQFINSLSKSLFKESKQNSSKQYKKFFKDCKQRLFMFETYNSKLATTFLRESDEIMLESTKKHWRVSTKSDLYGRRMFFSVNRNFDDHKKASSLRDSVAFENQEDEQIIPFKKILDINHSLMKKKGSHKKSFEVLLVTILGQYSGIIYVSNQMLFFEGTMKYDTFNTNVKSPGNGSKKNEEEKRQKFIRIPLNHILFIFNRFTMHVDNSCEIFCNNMKSFLFIFSENKTRKAFYDCINEIVGQNFKKLPYSYFYSDCRNACNGLCQNMSNMELLSKIKLCNDWQNRKVSNFGYLYFLNTLSGRSFNDLSQYPVYPWVLKDYQSETIDLNDESIYRDFSLPIAAMNEERLKECYHSYNEIDDVLEKCLYRSHYSNPAVVIGYMIRQEPYSSLHIDLQSGRFDHPERLFFSFQRTWDNITSPSNDFKELIPEFFTFPQILVNENNYDLGFLQISKFTVSDVILPNWAKNAHSFIEIHRRALESEYVRMHLNEWVDLVFGCYQRSKEKNSLFHIYSYHECMNLPEIRNDEASQQMAQHHAANFGSCPDKLFNSLSPKSINYIVPQNVQIDGFSYQNMEQDIVYFGKGMICLLKNGEIINLLKNFQVSKVSMKIQPQYRDILCIPEKTTFVFLQRNGGFASCVNYQLNDKQIQQAQKIFTLKTISHSSSTIECMCSFGPEFIATGGSDCCLNLWRVPEFDKKATIPIQCGVIVALAGDVSVDTLAAIDDQNIVYLASSRPPRHILTFALNCEENVTKHKISVLRNGIISIASESFDRKSSQLVLFDLRGYVIKEYNFDDRIGIMFPIYPSFGEDFLVLLMSNTKKIVILDLATFEVNSSFQDCVYGTCLAPFEDRRSILYIKNIPSKELGIFNF</sequence>
<dbReference type="SMART" id="SM01026">
    <property type="entry name" value="Beach"/>
    <property type="match status" value="1"/>
</dbReference>
<dbReference type="SUPFAM" id="SSF81837">
    <property type="entry name" value="BEACH domain"/>
    <property type="match status" value="1"/>
</dbReference>
<comment type="caution">
    <text evidence="3">The sequence shown here is derived from an EMBL/GenBank/DDBJ whole genome shotgun (WGS) entry which is preliminary data.</text>
</comment>
<dbReference type="PANTHER" id="PTHR13743:SF112">
    <property type="entry name" value="BEACH DOMAIN-CONTAINING PROTEIN"/>
    <property type="match status" value="1"/>
</dbReference>
<evidence type="ECO:0008006" key="5">
    <source>
        <dbReference type="Google" id="ProtNLM"/>
    </source>
</evidence>
<dbReference type="Pfam" id="PF14844">
    <property type="entry name" value="PH_BEACH"/>
    <property type="match status" value="1"/>
</dbReference>
<name>A0A1J4JS47_9EUKA</name>
<dbReference type="PANTHER" id="PTHR13743">
    <property type="entry name" value="BEIGE/BEACH-RELATED"/>
    <property type="match status" value="1"/>
</dbReference>
<protein>
    <recommendedName>
        <fullName evidence="5">BEACH domain-containing protein</fullName>
    </recommendedName>
</protein>
<dbReference type="SUPFAM" id="SSF50978">
    <property type="entry name" value="WD40 repeat-like"/>
    <property type="match status" value="1"/>
</dbReference>
<dbReference type="InterPro" id="IPR036322">
    <property type="entry name" value="WD40_repeat_dom_sf"/>
</dbReference>
<gene>
    <name evidence="3" type="ORF">TRFO_31965</name>
</gene>
<evidence type="ECO:0000259" key="2">
    <source>
        <dbReference type="PROSITE" id="PS51783"/>
    </source>
</evidence>
<dbReference type="Gene3D" id="2.30.29.30">
    <property type="entry name" value="Pleckstrin-homology domain (PH domain)/Phosphotyrosine-binding domain (PTB)"/>
    <property type="match status" value="1"/>
</dbReference>
<dbReference type="InterPro" id="IPR036372">
    <property type="entry name" value="BEACH_dom_sf"/>
</dbReference>
<dbReference type="OrthoDB" id="10255339at2759"/>
<dbReference type="RefSeq" id="XP_068354392.1">
    <property type="nucleotide sequence ID" value="XM_068508233.1"/>
</dbReference>
<dbReference type="Gene3D" id="1.10.1540.10">
    <property type="entry name" value="BEACH domain"/>
    <property type="match status" value="1"/>
</dbReference>
<feature type="domain" description="BEACH" evidence="1">
    <location>
        <begin position="1899"/>
        <end position="2186"/>
    </location>
</feature>
<keyword evidence="4" id="KW-1185">Reference proteome</keyword>
<evidence type="ECO:0000313" key="4">
    <source>
        <dbReference type="Proteomes" id="UP000179807"/>
    </source>
</evidence>
<dbReference type="SUPFAM" id="SSF49899">
    <property type="entry name" value="Concanavalin A-like lectins/glucanases"/>
    <property type="match status" value="1"/>
</dbReference>
<dbReference type="PROSITE" id="PS51783">
    <property type="entry name" value="PH_BEACH"/>
    <property type="match status" value="1"/>
</dbReference>
<dbReference type="Pfam" id="PF02138">
    <property type="entry name" value="Beach"/>
    <property type="match status" value="1"/>
</dbReference>
<dbReference type="GeneID" id="94842937"/>
<dbReference type="InterPro" id="IPR050865">
    <property type="entry name" value="BEACH_Domain"/>
</dbReference>
<evidence type="ECO:0000259" key="1">
    <source>
        <dbReference type="PROSITE" id="PS50197"/>
    </source>
</evidence>
<dbReference type="Gene3D" id="2.130.10.10">
    <property type="entry name" value="YVTN repeat-like/Quinoprotein amine dehydrogenase"/>
    <property type="match status" value="1"/>
</dbReference>
<dbReference type="EMBL" id="MLAK01000920">
    <property type="protein sequence ID" value="OHT01256.1"/>
    <property type="molecule type" value="Genomic_DNA"/>
</dbReference>
<organism evidence="3 4">
    <name type="scientific">Tritrichomonas foetus</name>
    <dbReference type="NCBI Taxonomy" id="1144522"/>
    <lineage>
        <taxon>Eukaryota</taxon>
        <taxon>Metamonada</taxon>
        <taxon>Parabasalia</taxon>
        <taxon>Tritrichomonadida</taxon>
        <taxon>Tritrichomonadidae</taxon>
        <taxon>Tritrichomonas</taxon>
    </lineage>
</organism>
<dbReference type="Proteomes" id="UP000179807">
    <property type="component" value="Unassembled WGS sequence"/>
</dbReference>
<dbReference type="Gene3D" id="2.60.120.200">
    <property type="match status" value="1"/>
</dbReference>
<dbReference type="SUPFAM" id="SSF50729">
    <property type="entry name" value="PH domain-like"/>
    <property type="match status" value="1"/>
</dbReference>
<dbReference type="InterPro" id="IPR023362">
    <property type="entry name" value="PH-BEACH_dom"/>
</dbReference>